<name>A0A7M7KUY1_VARDE</name>
<dbReference type="RefSeq" id="XP_022672378.1">
    <property type="nucleotide sequence ID" value="XM_022816643.1"/>
</dbReference>
<keyword evidence="3" id="KW-0378">Hydrolase</keyword>
<evidence type="ECO:0000256" key="1">
    <source>
        <dbReference type="ARBA" id="ARBA00005234"/>
    </source>
</evidence>
<dbReference type="AlphaFoldDB" id="A0A7M7KUY1"/>
<dbReference type="Gene3D" id="3.40.395.10">
    <property type="entry name" value="Adenoviral Proteinase, Chain A"/>
    <property type="match status" value="1"/>
</dbReference>
<dbReference type="GO" id="GO:0016929">
    <property type="term" value="F:deSUMOylase activity"/>
    <property type="evidence" value="ECO:0007669"/>
    <property type="project" value="TreeGrafter"/>
</dbReference>
<evidence type="ECO:0000313" key="6">
    <source>
        <dbReference type="EnsemblMetazoa" id="XP_022672378"/>
    </source>
</evidence>
<dbReference type="EnsemblMetazoa" id="XM_022816643">
    <property type="protein sequence ID" value="XP_022672378"/>
    <property type="gene ID" value="LOC111255018"/>
</dbReference>
<dbReference type="InterPro" id="IPR003653">
    <property type="entry name" value="Peptidase_C48_C"/>
</dbReference>
<protein>
    <recommendedName>
        <fullName evidence="5">Ubiquitin-like protease family profile domain-containing protein</fullName>
    </recommendedName>
</protein>
<keyword evidence="2" id="KW-0645">Protease</keyword>
<dbReference type="FunCoup" id="A0A7M7KUY1">
    <property type="interactions" value="54"/>
</dbReference>
<dbReference type="InParanoid" id="A0A7M7KUY1"/>
<proteinExistence type="inferred from homology"/>
<keyword evidence="4" id="KW-0788">Thiol protease</keyword>
<dbReference type="SUPFAM" id="SSF54001">
    <property type="entry name" value="Cysteine proteinases"/>
    <property type="match status" value="1"/>
</dbReference>
<dbReference type="FunFam" id="3.40.395.10:FF:000001">
    <property type="entry name" value="Sentrin-specific protease 1"/>
    <property type="match status" value="1"/>
</dbReference>
<sequence length="368" mass="42224">MMFNENIAALDLASSGVKWISASSYSKILDEEIARRQVSTPRLNYEIPKISLLDIMGVNLDSLHSRLDLPRIENQDNDGYLFPATKKQQQQALAFDVADWRAQVLLGCSRIRRETEALEKARALVSARYGKKSATIAEPGPQDVPLTDEMLARAITALNAPRNETLSELLRLEITRNDLETLTGLNWLNDNVINFYLTMIVERSKENSSLPKTYAFSTFFVTTLEQKGYAGVRRWTKKVDLFSHDIVLVPVHLGMHWCMAVIDIRHTTIKYYDSMGKRNDRCLRDLLDYLVSEMKDKKKEPLDISEWKLVNVEGLPQQNNGSDCGMFACKYAEYASRDARLNFTQGDMPYFRKRMIVELLDRKLMQAH</sequence>
<dbReference type="GeneID" id="111255018"/>
<keyword evidence="7" id="KW-1185">Reference proteome</keyword>
<dbReference type="GO" id="GO:0080090">
    <property type="term" value="P:regulation of primary metabolic process"/>
    <property type="evidence" value="ECO:0007669"/>
    <property type="project" value="UniProtKB-ARBA"/>
</dbReference>
<evidence type="ECO:0000256" key="2">
    <source>
        <dbReference type="ARBA" id="ARBA00022670"/>
    </source>
</evidence>
<dbReference type="Proteomes" id="UP000594260">
    <property type="component" value="Unplaced"/>
</dbReference>
<feature type="domain" description="Ubiquitin-like protease family profile" evidence="5">
    <location>
        <begin position="172"/>
        <end position="335"/>
    </location>
</feature>
<dbReference type="GO" id="GO:0016926">
    <property type="term" value="P:protein desumoylation"/>
    <property type="evidence" value="ECO:0007669"/>
    <property type="project" value="TreeGrafter"/>
</dbReference>
<dbReference type="PANTHER" id="PTHR12606">
    <property type="entry name" value="SENTRIN/SUMO-SPECIFIC PROTEASE"/>
    <property type="match status" value="1"/>
</dbReference>
<dbReference type="InterPro" id="IPR038765">
    <property type="entry name" value="Papain-like_cys_pep_sf"/>
</dbReference>
<evidence type="ECO:0000313" key="7">
    <source>
        <dbReference type="Proteomes" id="UP000594260"/>
    </source>
</evidence>
<evidence type="ECO:0000256" key="3">
    <source>
        <dbReference type="ARBA" id="ARBA00022801"/>
    </source>
</evidence>
<evidence type="ECO:0000256" key="4">
    <source>
        <dbReference type="ARBA" id="ARBA00022807"/>
    </source>
</evidence>
<dbReference type="KEGG" id="vde:111255018"/>
<comment type="similarity">
    <text evidence="1">Belongs to the peptidase C48 family.</text>
</comment>
<dbReference type="GO" id="GO:0060255">
    <property type="term" value="P:regulation of macromolecule metabolic process"/>
    <property type="evidence" value="ECO:0007669"/>
    <property type="project" value="UniProtKB-ARBA"/>
</dbReference>
<organism evidence="6 7">
    <name type="scientific">Varroa destructor</name>
    <name type="common">Honeybee mite</name>
    <dbReference type="NCBI Taxonomy" id="109461"/>
    <lineage>
        <taxon>Eukaryota</taxon>
        <taxon>Metazoa</taxon>
        <taxon>Ecdysozoa</taxon>
        <taxon>Arthropoda</taxon>
        <taxon>Chelicerata</taxon>
        <taxon>Arachnida</taxon>
        <taxon>Acari</taxon>
        <taxon>Parasitiformes</taxon>
        <taxon>Mesostigmata</taxon>
        <taxon>Gamasina</taxon>
        <taxon>Dermanyssoidea</taxon>
        <taxon>Varroidae</taxon>
        <taxon>Varroa</taxon>
    </lineage>
</organism>
<dbReference type="PROSITE" id="PS50600">
    <property type="entry name" value="ULP_PROTEASE"/>
    <property type="match status" value="1"/>
</dbReference>
<accession>A0A7M7KUY1</accession>
<evidence type="ECO:0000259" key="5">
    <source>
        <dbReference type="PROSITE" id="PS50600"/>
    </source>
</evidence>
<reference evidence="6" key="1">
    <citation type="submission" date="2021-01" db="UniProtKB">
        <authorList>
            <consortium name="EnsemblMetazoa"/>
        </authorList>
    </citation>
    <scope>IDENTIFICATION</scope>
</reference>
<dbReference type="GO" id="GO:0005634">
    <property type="term" value="C:nucleus"/>
    <property type="evidence" value="ECO:0007669"/>
    <property type="project" value="TreeGrafter"/>
</dbReference>
<dbReference type="PANTHER" id="PTHR12606:SF141">
    <property type="entry name" value="GH15225P-RELATED"/>
    <property type="match status" value="1"/>
</dbReference>
<dbReference type="GO" id="GO:0006508">
    <property type="term" value="P:proteolysis"/>
    <property type="evidence" value="ECO:0007669"/>
    <property type="project" value="UniProtKB-KW"/>
</dbReference>
<dbReference type="OrthoDB" id="6428410at2759"/>
<dbReference type="Pfam" id="PF02902">
    <property type="entry name" value="Peptidase_C48"/>
    <property type="match status" value="1"/>
</dbReference>